<name>A0A9X2X7X2_9HYPH</name>
<proteinExistence type="predicted"/>
<sequence>MKRIYEAAEEADGRRVLVDRLWPRGLSKERAEIHAWLKDLAPSDELRKWFHAHPEEWDEFRRRYFHELDMNQEAVSSLVELVKEGVVTLLFSSARVEGNNAHVLRDYIQARLDEER</sequence>
<dbReference type="PANTHER" id="PTHR36849">
    <property type="entry name" value="CYTOPLASMIC PROTEIN-RELATED"/>
    <property type="match status" value="1"/>
</dbReference>
<dbReference type="RefSeq" id="WP_261514594.1">
    <property type="nucleotide sequence ID" value="NZ_JAODNV010000006.1"/>
</dbReference>
<organism evidence="1 2">
    <name type="scientific">Chelativorans petroleitrophicus</name>
    <dbReference type="NCBI Taxonomy" id="2975484"/>
    <lineage>
        <taxon>Bacteria</taxon>
        <taxon>Pseudomonadati</taxon>
        <taxon>Pseudomonadota</taxon>
        <taxon>Alphaproteobacteria</taxon>
        <taxon>Hyphomicrobiales</taxon>
        <taxon>Phyllobacteriaceae</taxon>
        <taxon>Chelativorans</taxon>
    </lineage>
</organism>
<dbReference type="PANTHER" id="PTHR36849:SF1">
    <property type="entry name" value="CYTOPLASMIC PROTEIN"/>
    <property type="match status" value="1"/>
</dbReference>
<reference evidence="1" key="1">
    <citation type="submission" date="2022-08" db="EMBL/GenBank/DDBJ databases">
        <title>Chelativorans sichuanense sp. nov., a paraffin oil-degrading bacterium isolated from a mixture of oil-based drill cuttings and paddy soil.</title>
        <authorList>
            <person name="Yu J."/>
            <person name="Liu H."/>
            <person name="Chen Q."/>
        </authorList>
    </citation>
    <scope>NUCLEOTIDE SEQUENCE</scope>
    <source>
        <strain evidence="1">SCAU 2101</strain>
    </source>
</reference>
<dbReference type="Pfam" id="PF22752">
    <property type="entry name" value="DUF488-N3i"/>
    <property type="match status" value="1"/>
</dbReference>
<dbReference type="EMBL" id="JAODNV010000006">
    <property type="protein sequence ID" value="MCT8989741.1"/>
    <property type="molecule type" value="Genomic_DNA"/>
</dbReference>
<evidence type="ECO:0000313" key="1">
    <source>
        <dbReference type="EMBL" id="MCT8989741.1"/>
    </source>
</evidence>
<comment type="caution">
    <text evidence="1">The sequence shown here is derived from an EMBL/GenBank/DDBJ whole genome shotgun (WGS) entry which is preliminary data.</text>
</comment>
<keyword evidence="2" id="KW-1185">Reference proteome</keyword>
<accession>A0A9X2X7X2</accession>
<gene>
    <name evidence="1" type="ORF">NYR54_05470</name>
</gene>
<dbReference type="AlphaFoldDB" id="A0A9X2X7X2"/>
<protein>
    <submittedName>
        <fullName evidence="1">DUF488 family protein</fullName>
    </submittedName>
</protein>
<dbReference type="InterPro" id="IPR052552">
    <property type="entry name" value="YeaO-like"/>
</dbReference>
<evidence type="ECO:0000313" key="2">
    <source>
        <dbReference type="Proteomes" id="UP001149009"/>
    </source>
</evidence>
<dbReference type="Proteomes" id="UP001149009">
    <property type="component" value="Unassembled WGS sequence"/>
</dbReference>